<dbReference type="EMBL" id="VLTM01000032">
    <property type="protein sequence ID" value="KAA0161820.1"/>
    <property type="molecule type" value="Genomic_DNA"/>
</dbReference>
<evidence type="ECO:0000313" key="7">
    <source>
        <dbReference type="EMBL" id="KAA0155143.1"/>
    </source>
</evidence>
<evidence type="ECO:0000313" key="13">
    <source>
        <dbReference type="Proteomes" id="UP000324907"/>
    </source>
</evidence>
<dbReference type="GO" id="GO:0016020">
    <property type="term" value="C:membrane"/>
    <property type="evidence" value="ECO:0007669"/>
    <property type="project" value="UniProtKB-SubCell"/>
</dbReference>
<dbReference type="EMBL" id="VLTL01000040">
    <property type="protein sequence ID" value="KAA0166381.1"/>
    <property type="molecule type" value="Genomic_DNA"/>
</dbReference>
<dbReference type="Proteomes" id="UP000323011">
    <property type="component" value="Unassembled WGS sequence"/>
</dbReference>
<evidence type="ECO:0000256" key="1">
    <source>
        <dbReference type="ARBA" id="ARBA00004173"/>
    </source>
</evidence>
<dbReference type="InterPro" id="IPR052374">
    <property type="entry name" value="SERAC1"/>
</dbReference>
<keyword evidence="5" id="KW-0496">Mitochondrion</keyword>
<keyword evidence="4" id="KW-0256">Endoplasmic reticulum</keyword>
<evidence type="ECO:0000313" key="10">
    <source>
        <dbReference type="EMBL" id="KAA0167975.1"/>
    </source>
</evidence>
<keyword evidence="12" id="KW-1185">Reference proteome</keyword>
<comment type="caution">
    <text evidence="8">The sequence shown here is derived from an EMBL/GenBank/DDBJ whole genome shotgun (WGS) entry which is preliminary data.</text>
</comment>
<comment type="subcellular location">
    <subcellularLocation>
        <location evidence="2">Endoplasmic reticulum</location>
    </subcellularLocation>
    <subcellularLocation>
        <location evidence="3">Membrane</location>
    </subcellularLocation>
    <subcellularLocation>
        <location evidence="1">Mitochondrion</location>
    </subcellularLocation>
</comment>
<dbReference type="EMBL" id="VLTO01000078">
    <property type="protein sequence ID" value="KAA0167975.1"/>
    <property type="molecule type" value="Genomic_DNA"/>
</dbReference>
<dbReference type="PANTHER" id="PTHR48182">
    <property type="entry name" value="PROTEIN SERAC1"/>
    <property type="match status" value="1"/>
</dbReference>
<reference evidence="11 12" key="1">
    <citation type="submission" date="2019-07" db="EMBL/GenBank/DDBJ databases">
        <title>Genomes of Cafeteria roenbergensis.</title>
        <authorList>
            <person name="Fischer M.G."/>
            <person name="Hackl T."/>
            <person name="Roman M."/>
        </authorList>
    </citation>
    <scope>NUCLEOTIDE SEQUENCE [LARGE SCALE GENOMIC DNA]</scope>
    <source>
        <strain evidence="7 12">BVI</strain>
        <strain evidence="8 14">Cflag</strain>
        <strain evidence="10 11">E4-10P</strain>
        <strain evidence="9 13">RCC970-E3</strain>
    </source>
</reference>
<evidence type="ECO:0000256" key="5">
    <source>
        <dbReference type="ARBA" id="ARBA00023128"/>
    </source>
</evidence>
<evidence type="ECO:0000256" key="4">
    <source>
        <dbReference type="ARBA" id="ARBA00022824"/>
    </source>
</evidence>
<dbReference type="GO" id="GO:0005783">
    <property type="term" value="C:endoplasmic reticulum"/>
    <property type="evidence" value="ECO:0007669"/>
    <property type="project" value="UniProtKB-SubCell"/>
</dbReference>
<protein>
    <submittedName>
        <fullName evidence="8">Uncharacterized protein</fullName>
    </submittedName>
</protein>
<dbReference type="EMBL" id="VLTN01000008">
    <property type="protein sequence ID" value="KAA0155143.1"/>
    <property type="molecule type" value="Genomic_DNA"/>
</dbReference>
<dbReference type="Proteomes" id="UP000324907">
    <property type="component" value="Unassembled WGS sequence"/>
</dbReference>
<evidence type="ECO:0000313" key="9">
    <source>
        <dbReference type="EMBL" id="KAA0166381.1"/>
    </source>
</evidence>
<evidence type="ECO:0000313" key="8">
    <source>
        <dbReference type="EMBL" id="KAA0161820.1"/>
    </source>
</evidence>
<dbReference type="GO" id="GO:0005739">
    <property type="term" value="C:mitochondrion"/>
    <property type="evidence" value="ECO:0007669"/>
    <property type="project" value="UniProtKB-SubCell"/>
</dbReference>
<evidence type="ECO:0000256" key="2">
    <source>
        <dbReference type="ARBA" id="ARBA00004240"/>
    </source>
</evidence>
<evidence type="ECO:0000256" key="3">
    <source>
        <dbReference type="ARBA" id="ARBA00004370"/>
    </source>
</evidence>
<gene>
    <name evidence="10" type="ORF">FNF27_07222</name>
    <name evidence="9" type="ORF">FNF28_03150</name>
    <name evidence="7" type="ORF">FNF29_01894</name>
    <name evidence="8" type="ORF">FNF31_03605</name>
</gene>
<dbReference type="OrthoDB" id="5086500at2759"/>
<dbReference type="Proteomes" id="UP000322899">
    <property type="component" value="Unassembled WGS sequence"/>
</dbReference>
<dbReference type="AlphaFoldDB" id="A0A5A8DCA5"/>
<evidence type="ECO:0000313" key="12">
    <source>
        <dbReference type="Proteomes" id="UP000323011"/>
    </source>
</evidence>
<accession>A0A5A8DCA5</accession>
<dbReference type="Proteomes" id="UP000325113">
    <property type="component" value="Unassembled WGS sequence"/>
</dbReference>
<evidence type="ECO:0000313" key="14">
    <source>
        <dbReference type="Proteomes" id="UP000325113"/>
    </source>
</evidence>
<evidence type="ECO:0000256" key="6">
    <source>
        <dbReference type="ARBA" id="ARBA00023136"/>
    </source>
</evidence>
<dbReference type="PANTHER" id="PTHR48182:SF2">
    <property type="entry name" value="PROTEIN SERAC1"/>
    <property type="match status" value="1"/>
</dbReference>
<organism evidence="8 14">
    <name type="scientific">Cafeteria roenbergensis</name>
    <name type="common">Marine flagellate</name>
    <dbReference type="NCBI Taxonomy" id="33653"/>
    <lineage>
        <taxon>Eukaryota</taxon>
        <taxon>Sar</taxon>
        <taxon>Stramenopiles</taxon>
        <taxon>Bigyra</taxon>
        <taxon>Opalozoa</taxon>
        <taxon>Bicosoecida</taxon>
        <taxon>Cafeteriaceae</taxon>
        <taxon>Cafeteria</taxon>
    </lineage>
</organism>
<keyword evidence="6" id="KW-0472">Membrane</keyword>
<name>A0A5A8DCA5_CAFRO</name>
<evidence type="ECO:0000313" key="11">
    <source>
        <dbReference type="Proteomes" id="UP000322899"/>
    </source>
</evidence>
<proteinExistence type="predicted"/>
<sequence>MFLATPHRGSQVAEFAEKLEAVPGLFRAAHALRTMRLGHPTLLDLNERFIDVVLASRGDSSVLHSRPQPPFDVGRILSLGEGLDWWLPAPAQSVRVVLPQSADPGIGAFEVVADADHITINKPGSPSSRLLAQTVHAALVTAMRSAPRAGVRDDERA</sequence>